<dbReference type="Pfam" id="PF01613">
    <property type="entry name" value="Flavin_Reduct"/>
    <property type="match status" value="1"/>
</dbReference>
<dbReference type="SMART" id="SM00903">
    <property type="entry name" value="Flavin_Reduct"/>
    <property type="match status" value="1"/>
</dbReference>
<reference evidence="4 5" key="1">
    <citation type="submission" date="2023-07" db="EMBL/GenBank/DDBJ databases">
        <title>Sorghum-associated microbial communities from plants grown in Nebraska, USA.</title>
        <authorList>
            <person name="Schachtman D."/>
        </authorList>
    </citation>
    <scope>NUCLEOTIDE SEQUENCE [LARGE SCALE GENOMIC DNA]</scope>
    <source>
        <strain evidence="4 5">DS1027</strain>
    </source>
</reference>
<dbReference type="SUPFAM" id="SSF50475">
    <property type="entry name" value="FMN-binding split barrel"/>
    <property type="match status" value="1"/>
</dbReference>
<comment type="caution">
    <text evidence="4">The sequence shown here is derived from an EMBL/GenBank/DDBJ whole genome shotgun (WGS) entry which is preliminary data.</text>
</comment>
<dbReference type="Proteomes" id="UP001184150">
    <property type="component" value="Unassembled WGS sequence"/>
</dbReference>
<dbReference type="InterPro" id="IPR002563">
    <property type="entry name" value="Flavin_Rdtase-like_dom"/>
</dbReference>
<accession>A0ABU1MI64</accession>
<gene>
    <name evidence="4" type="ORF">J2792_000899</name>
</gene>
<evidence type="ECO:0000256" key="1">
    <source>
        <dbReference type="ARBA" id="ARBA00008898"/>
    </source>
</evidence>
<dbReference type="PANTHER" id="PTHR30466:SF11">
    <property type="entry name" value="FLAVIN-DEPENDENT MONOOXYGENASE, REDUCTASE SUBUNIT HSAB"/>
    <property type="match status" value="1"/>
</dbReference>
<evidence type="ECO:0000313" key="4">
    <source>
        <dbReference type="EMBL" id="MDR6510039.1"/>
    </source>
</evidence>
<dbReference type="EMBL" id="JAVDRD010000002">
    <property type="protein sequence ID" value="MDR6510039.1"/>
    <property type="molecule type" value="Genomic_DNA"/>
</dbReference>
<evidence type="ECO:0000256" key="2">
    <source>
        <dbReference type="ARBA" id="ARBA00023002"/>
    </source>
</evidence>
<organism evidence="4 5">
    <name type="scientific">Novosphingobium capsulatum</name>
    <dbReference type="NCBI Taxonomy" id="13688"/>
    <lineage>
        <taxon>Bacteria</taxon>
        <taxon>Pseudomonadati</taxon>
        <taxon>Pseudomonadota</taxon>
        <taxon>Alphaproteobacteria</taxon>
        <taxon>Sphingomonadales</taxon>
        <taxon>Sphingomonadaceae</taxon>
        <taxon>Novosphingobium</taxon>
    </lineage>
</organism>
<keyword evidence="2" id="KW-0560">Oxidoreductase</keyword>
<dbReference type="InterPro" id="IPR012349">
    <property type="entry name" value="Split_barrel_FMN-bd"/>
</dbReference>
<sequence>MIDPKHFRTVLGAYPTGVCVITSVDEAGVRTGLVVGSFTSISLDPPLVGFFPDKRSSSWPRIAATGRFCVNVLGADQLDLCRRFAARADDKFAELAHGHTPSGQPLLDNALAWIDCRIERVDDIGDHWLVVGAVEALDARAGGTPLLFFRGQYHDAVEIAQGV</sequence>
<dbReference type="InterPro" id="IPR050268">
    <property type="entry name" value="NADH-dep_flavin_reductase"/>
</dbReference>
<feature type="domain" description="Flavin reductase like" evidence="3">
    <location>
        <begin position="11"/>
        <end position="155"/>
    </location>
</feature>
<name>A0ABU1MI64_9SPHN</name>
<dbReference type="RefSeq" id="WP_022676404.1">
    <property type="nucleotide sequence ID" value="NZ_CP140000.1"/>
</dbReference>
<evidence type="ECO:0000259" key="3">
    <source>
        <dbReference type="SMART" id="SM00903"/>
    </source>
</evidence>
<proteinExistence type="inferred from homology"/>
<dbReference type="PANTHER" id="PTHR30466">
    <property type="entry name" value="FLAVIN REDUCTASE"/>
    <property type="match status" value="1"/>
</dbReference>
<comment type="similarity">
    <text evidence="1">Belongs to the non-flavoprotein flavin reductase family.</text>
</comment>
<evidence type="ECO:0000313" key="5">
    <source>
        <dbReference type="Proteomes" id="UP001184150"/>
    </source>
</evidence>
<dbReference type="Gene3D" id="2.30.110.10">
    <property type="entry name" value="Electron Transport, Fmn-binding Protein, Chain A"/>
    <property type="match status" value="1"/>
</dbReference>
<keyword evidence="5" id="KW-1185">Reference proteome</keyword>
<protein>
    <submittedName>
        <fullName evidence="4">Flavin reductase (DIM6/NTAB) family NADH-FMN oxidoreductase RutF</fullName>
    </submittedName>
</protein>